<feature type="signal peptide" evidence="1">
    <location>
        <begin position="1"/>
        <end position="25"/>
    </location>
</feature>
<comment type="caution">
    <text evidence="2">The sequence shown here is derived from an EMBL/GenBank/DDBJ whole genome shotgun (WGS) entry which is preliminary data.</text>
</comment>
<dbReference type="Proteomes" id="UP001194468">
    <property type="component" value="Unassembled WGS sequence"/>
</dbReference>
<keyword evidence="3" id="KW-1185">Reference proteome</keyword>
<reference evidence="2" key="1">
    <citation type="submission" date="2019-10" db="EMBL/GenBank/DDBJ databases">
        <authorList>
            <consortium name="DOE Joint Genome Institute"/>
            <person name="Kuo A."/>
            <person name="Miyauchi S."/>
            <person name="Kiss E."/>
            <person name="Drula E."/>
            <person name="Kohler A."/>
            <person name="Sanchez-Garcia M."/>
            <person name="Andreopoulos B."/>
            <person name="Barry K.W."/>
            <person name="Bonito G."/>
            <person name="Buee M."/>
            <person name="Carver A."/>
            <person name="Chen C."/>
            <person name="Cichocki N."/>
            <person name="Clum A."/>
            <person name="Culley D."/>
            <person name="Crous P.W."/>
            <person name="Fauchery L."/>
            <person name="Girlanda M."/>
            <person name="Hayes R."/>
            <person name="Keri Z."/>
            <person name="LaButti K."/>
            <person name="Lipzen A."/>
            <person name="Lombard V."/>
            <person name="Magnuson J."/>
            <person name="Maillard F."/>
            <person name="Morin E."/>
            <person name="Murat C."/>
            <person name="Nolan M."/>
            <person name="Ohm R."/>
            <person name="Pangilinan J."/>
            <person name="Pereira M."/>
            <person name="Perotto S."/>
            <person name="Peter M."/>
            <person name="Riley R."/>
            <person name="Sitrit Y."/>
            <person name="Stielow B."/>
            <person name="Szollosi G."/>
            <person name="Zifcakova L."/>
            <person name="Stursova M."/>
            <person name="Spatafora J.W."/>
            <person name="Tedersoo L."/>
            <person name="Vaario L.-M."/>
            <person name="Yamada A."/>
            <person name="Yan M."/>
            <person name="Wang P."/>
            <person name="Xu J."/>
            <person name="Bruns T."/>
            <person name="Baldrian P."/>
            <person name="Vilgalys R."/>
            <person name="Henrissat B."/>
            <person name="Grigoriev I.V."/>
            <person name="Hibbett D."/>
            <person name="Nagy L.G."/>
            <person name="Martin F.M."/>
        </authorList>
    </citation>
    <scope>NUCLEOTIDE SEQUENCE</scope>
    <source>
        <strain evidence="2">BED1</strain>
    </source>
</reference>
<evidence type="ECO:0000256" key="1">
    <source>
        <dbReference type="SAM" id="SignalP"/>
    </source>
</evidence>
<sequence>MAPVNWSCLKRVAVRLLIWIHVVLGSVPTDHATVSKVSLRCQTTLVARDSTSSTIRCQEPLISFCHDYGHGHHGACRAHDAYGVCSPVHQI</sequence>
<feature type="chain" id="PRO_5042272041" description="Secreted protein" evidence="1">
    <location>
        <begin position="26"/>
        <end position="91"/>
    </location>
</feature>
<evidence type="ECO:0000313" key="3">
    <source>
        <dbReference type="Proteomes" id="UP001194468"/>
    </source>
</evidence>
<organism evidence="2 3">
    <name type="scientific">Boletus edulis BED1</name>
    <dbReference type="NCBI Taxonomy" id="1328754"/>
    <lineage>
        <taxon>Eukaryota</taxon>
        <taxon>Fungi</taxon>
        <taxon>Dikarya</taxon>
        <taxon>Basidiomycota</taxon>
        <taxon>Agaricomycotina</taxon>
        <taxon>Agaricomycetes</taxon>
        <taxon>Agaricomycetidae</taxon>
        <taxon>Boletales</taxon>
        <taxon>Boletineae</taxon>
        <taxon>Boletaceae</taxon>
        <taxon>Boletoideae</taxon>
        <taxon>Boletus</taxon>
    </lineage>
</organism>
<protein>
    <recommendedName>
        <fullName evidence="4">Secreted protein</fullName>
    </recommendedName>
</protein>
<reference evidence="2" key="2">
    <citation type="journal article" date="2020" name="Nat. Commun.">
        <title>Large-scale genome sequencing of mycorrhizal fungi provides insights into the early evolution of symbiotic traits.</title>
        <authorList>
            <person name="Miyauchi S."/>
            <person name="Kiss E."/>
            <person name="Kuo A."/>
            <person name="Drula E."/>
            <person name="Kohler A."/>
            <person name="Sanchez-Garcia M."/>
            <person name="Morin E."/>
            <person name="Andreopoulos B."/>
            <person name="Barry K.W."/>
            <person name="Bonito G."/>
            <person name="Buee M."/>
            <person name="Carver A."/>
            <person name="Chen C."/>
            <person name="Cichocki N."/>
            <person name="Clum A."/>
            <person name="Culley D."/>
            <person name="Crous P.W."/>
            <person name="Fauchery L."/>
            <person name="Girlanda M."/>
            <person name="Hayes R.D."/>
            <person name="Keri Z."/>
            <person name="LaButti K."/>
            <person name="Lipzen A."/>
            <person name="Lombard V."/>
            <person name="Magnuson J."/>
            <person name="Maillard F."/>
            <person name="Murat C."/>
            <person name="Nolan M."/>
            <person name="Ohm R.A."/>
            <person name="Pangilinan J."/>
            <person name="Pereira M.F."/>
            <person name="Perotto S."/>
            <person name="Peter M."/>
            <person name="Pfister S."/>
            <person name="Riley R."/>
            <person name="Sitrit Y."/>
            <person name="Stielow J.B."/>
            <person name="Szollosi G."/>
            <person name="Zifcakova L."/>
            <person name="Stursova M."/>
            <person name="Spatafora J.W."/>
            <person name="Tedersoo L."/>
            <person name="Vaario L.M."/>
            <person name="Yamada A."/>
            <person name="Yan M."/>
            <person name="Wang P."/>
            <person name="Xu J."/>
            <person name="Bruns T."/>
            <person name="Baldrian P."/>
            <person name="Vilgalys R."/>
            <person name="Dunand C."/>
            <person name="Henrissat B."/>
            <person name="Grigoriev I.V."/>
            <person name="Hibbett D."/>
            <person name="Nagy L.G."/>
            <person name="Martin F.M."/>
        </authorList>
    </citation>
    <scope>NUCLEOTIDE SEQUENCE</scope>
    <source>
        <strain evidence="2">BED1</strain>
    </source>
</reference>
<evidence type="ECO:0000313" key="2">
    <source>
        <dbReference type="EMBL" id="KAF8420536.1"/>
    </source>
</evidence>
<keyword evidence="1" id="KW-0732">Signal</keyword>
<dbReference type="EMBL" id="WHUW01000156">
    <property type="protein sequence ID" value="KAF8420536.1"/>
    <property type="molecule type" value="Genomic_DNA"/>
</dbReference>
<accession>A0AAD4BDA3</accession>
<proteinExistence type="predicted"/>
<name>A0AAD4BDA3_BOLED</name>
<dbReference type="AlphaFoldDB" id="A0AAD4BDA3"/>
<gene>
    <name evidence="2" type="ORF">L210DRAFT_3574546</name>
</gene>
<evidence type="ECO:0008006" key="4">
    <source>
        <dbReference type="Google" id="ProtNLM"/>
    </source>
</evidence>